<sequence>MKRLLLAHGQFGSSAGSLVSRAPALPALGNGAIPTPRCYSAEKHDDTLGEIGEKARSTAEEFLRVAKEKTDVVSENAKETLHETKEAVVGESQEDKETFKRRVEEGKYHQK</sequence>
<evidence type="ECO:0000256" key="1">
    <source>
        <dbReference type="SAM" id="MobiDB-lite"/>
    </source>
</evidence>
<dbReference type="AlphaFoldDB" id="A0A5J9UX30"/>
<reference evidence="2 3" key="1">
    <citation type="journal article" date="2019" name="Sci. Rep.">
        <title>A high-quality genome of Eragrostis curvula grass provides insights into Poaceae evolution and supports new strategies to enhance forage quality.</title>
        <authorList>
            <person name="Carballo J."/>
            <person name="Santos B.A.C.M."/>
            <person name="Zappacosta D."/>
            <person name="Garbus I."/>
            <person name="Selva J.P."/>
            <person name="Gallo C.A."/>
            <person name="Diaz A."/>
            <person name="Albertini E."/>
            <person name="Caccamo M."/>
            <person name="Echenique V."/>
        </authorList>
    </citation>
    <scope>NUCLEOTIDE SEQUENCE [LARGE SCALE GENOMIC DNA]</scope>
    <source>
        <strain evidence="3">cv. Victoria</strain>
        <tissue evidence="2">Leaf</tissue>
    </source>
</reference>
<dbReference type="Gramene" id="TVU28452">
    <property type="protein sequence ID" value="TVU28452"/>
    <property type="gene ID" value="EJB05_19969"/>
</dbReference>
<gene>
    <name evidence="2" type="ORF">EJB05_19969</name>
</gene>
<protein>
    <submittedName>
        <fullName evidence="2">Uncharacterized protein</fullName>
    </submittedName>
</protein>
<dbReference type="OrthoDB" id="955245at2759"/>
<feature type="region of interest" description="Disordered" evidence="1">
    <location>
        <begin position="74"/>
        <end position="111"/>
    </location>
</feature>
<dbReference type="EMBL" id="RWGY01000011">
    <property type="protein sequence ID" value="TVU28452.1"/>
    <property type="molecule type" value="Genomic_DNA"/>
</dbReference>
<comment type="caution">
    <text evidence="2">The sequence shown here is derived from an EMBL/GenBank/DDBJ whole genome shotgun (WGS) entry which is preliminary data.</text>
</comment>
<evidence type="ECO:0000313" key="2">
    <source>
        <dbReference type="EMBL" id="TVU28452.1"/>
    </source>
</evidence>
<organism evidence="2 3">
    <name type="scientific">Eragrostis curvula</name>
    <name type="common">weeping love grass</name>
    <dbReference type="NCBI Taxonomy" id="38414"/>
    <lineage>
        <taxon>Eukaryota</taxon>
        <taxon>Viridiplantae</taxon>
        <taxon>Streptophyta</taxon>
        <taxon>Embryophyta</taxon>
        <taxon>Tracheophyta</taxon>
        <taxon>Spermatophyta</taxon>
        <taxon>Magnoliopsida</taxon>
        <taxon>Liliopsida</taxon>
        <taxon>Poales</taxon>
        <taxon>Poaceae</taxon>
        <taxon>PACMAD clade</taxon>
        <taxon>Chloridoideae</taxon>
        <taxon>Eragrostideae</taxon>
        <taxon>Eragrostidinae</taxon>
        <taxon>Eragrostis</taxon>
    </lineage>
</organism>
<evidence type="ECO:0000313" key="3">
    <source>
        <dbReference type="Proteomes" id="UP000324897"/>
    </source>
</evidence>
<proteinExistence type="predicted"/>
<dbReference type="Proteomes" id="UP000324897">
    <property type="component" value="Chromosome 1"/>
</dbReference>
<keyword evidence="3" id="KW-1185">Reference proteome</keyword>
<accession>A0A5J9UX30</accession>
<name>A0A5J9UX30_9POAL</name>